<dbReference type="HOGENOM" id="CLU_1344514_0_0_1"/>
<reference evidence="1 2" key="1">
    <citation type="journal article" date="2007" name="Nature">
        <title>Evolution of genes and genomes on the Drosophila phylogeny.</title>
        <authorList>
            <consortium name="Drosophila 12 Genomes Consortium"/>
            <person name="Clark A.G."/>
            <person name="Eisen M.B."/>
            <person name="Smith D.R."/>
            <person name="Bergman C.M."/>
            <person name="Oliver B."/>
            <person name="Markow T.A."/>
            <person name="Kaufman T.C."/>
            <person name="Kellis M."/>
            <person name="Gelbart W."/>
            <person name="Iyer V.N."/>
            <person name="Pollard D.A."/>
            <person name="Sackton T.B."/>
            <person name="Larracuente A.M."/>
            <person name="Singh N.D."/>
            <person name="Abad J.P."/>
            <person name="Abt D.N."/>
            <person name="Adryan B."/>
            <person name="Aguade M."/>
            <person name="Akashi H."/>
            <person name="Anderson W.W."/>
            <person name="Aquadro C.F."/>
            <person name="Ardell D.H."/>
            <person name="Arguello R."/>
            <person name="Artieri C.G."/>
            <person name="Barbash D.A."/>
            <person name="Barker D."/>
            <person name="Barsanti P."/>
            <person name="Batterham P."/>
            <person name="Batzoglou S."/>
            <person name="Begun D."/>
            <person name="Bhutkar A."/>
            <person name="Blanco E."/>
            <person name="Bosak S.A."/>
            <person name="Bradley R.K."/>
            <person name="Brand A.D."/>
            <person name="Brent M.R."/>
            <person name="Brooks A.N."/>
            <person name="Brown R.H."/>
            <person name="Butlin R.K."/>
            <person name="Caggese C."/>
            <person name="Calvi B.R."/>
            <person name="Bernardo de Carvalho A."/>
            <person name="Caspi A."/>
            <person name="Castrezana S."/>
            <person name="Celniker S.E."/>
            <person name="Chang J.L."/>
            <person name="Chapple C."/>
            <person name="Chatterji S."/>
            <person name="Chinwalla A."/>
            <person name="Civetta A."/>
            <person name="Clifton S.W."/>
            <person name="Comeron J.M."/>
            <person name="Costello J.C."/>
            <person name="Coyne J.A."/>
            <person name="Daub J."/>
            <person name="David R.G."/>
            <person name="Delcher A.L."/>
            <person name="Delehaunty K."/>
            <person name="Do C.B."/>
            <person name="Ebling H."/>
            <person name="Edwards K."/>
            <person name="Eickbush T."/>
            <person name="Evans J.D."/>
            <person name="Filipski A."/>
            <person name="Findeiss S."/>
            <person name="Freyhult E."/>
            <person name="Fulton L."/>
            <person name="Fulton R."/>
            <person name="Garcia A.C."/>
            <person name="Gardiner A."/>
            <person name="Garfield D.A."/>
            <person name="Garvin B.E."/>
            <person name="Gibson G."/>
            <person name="Gilbert D."/>
            <person name="Gnerre S."/>
            <person name="Godfrey J."/>
            <person name="Good R."/>
            <person name="Gotea V."/>
            <person name="Gravely B."/>
            <person name="Greenberg A.J."/>
            <person name="Griffiths-Jones S."/>
            <person name="Gross S."/>
            <person name="Guigo R."/>
            <person name="Gustafson E.A."/>
            <person name="Haerty W."/>
            <person name="Hahn M.W."/>
            <person name="Halligan D.L."/>
            <person name="Halpern A.L."/>
            <person name="Halter G.M."/>
            <person name="Han M.V."/>
            <person name="Heger A."/>
            <person name="Hillier L."/>
            <person name="Hinrichs A.S."/>
            <person name="Holmes I."/>
            <person name="Hoskins R.A."/>
            <person name="Hubisz M.J."/>
            <person name="Hultmark D."/>
            <person name="Huntley M.A."/>
            <person name="Jaffe D.B."/>
            <person name="Jagadeeshan S."/>
            <person name="Jeck W.R."/>
            <person name="Johnson J."/>
            <person name="Jones C.D."/>
            <person name="Jordan W.C."/>
            <person name="Karpen G.H."/>
            <person name="Kataoka E."/>
            <person name="Keightley P.D."/>
            <person name="Kheradpour P."/>
            <person name="Kirkness E.F."/>
            <person name="Koerich L.B."/>
            <person name="Kristiansen K."/>
            <person name="Kudrna D."/>
            <person name="Kulathinal R.J."/>
            <person name="Kumar S."/>
            <person name="Kwok R."/>
            <person name="Lander E."/>
            <person name="Langley C.H."/>
            <person name="Lapoint R."/>
            <person name="Lazzaro B.P."/>
            <person name="Lee S.J."/>
            <person name="Levesque L."/>
            <person name="Li R."/>
            <person name="Lin C.F."/>
            <person name="Lin M.F."/>
            <person name="Lindblad-Toh K."/>
            <person name="Llopart A."/>
            <person name="Long M."/>
            <person name="Low L."/>
            <person name="Lozovsky E."/>
            <person name="Lu J."/>
            <person name="Luo M."/>
            <person name="Machado C.A."/>
            <person name="Makalowski W."/>
            <person name="Marzo M."/>
            <person name="Matsuda M."/>
            <person name="Matzkin L."/>
            <person name="McAllister B."/>
            <person name="McBride C.S."/>
            <person name="McKernan B."/>
            <person name="McKernan K."/>
            <person name="Mendez-Lago M."/>
            <person name="Minx P."/>
            <person name="Mollenhauer M.U."/>
            <person name="Montooth K."/>
            <person name="Mount S.M."/>
            <person name="Mu X."/>
            <person name="Myers E."/>
            <person name="Negre B."/>
            <person name="Newfeld S."/>
            <person name="Nielsen R."/>
            <person name="Noor M.A."/>
            <person name="O'Grady P."/>
            <person name="Pachter L."/>
            <person name="Papaceit M."/>
            <person name="Parisi M.J."/>
            <person name="Parisi M."/>
            <person name="Parts L."/>
            <person name="Pedersen J.S."/>
            <person name="Pesole G."/>
            <person name="Phillippy A.M."/>
            <person name="Ponting C.P."/>
            <person name="Pop M."/>
            <person name="Porcelli D."/>
            <person name="Powell J.R."/>
            <person name="Prohaska S."/>
            <person name="Pruitt K."/>
            <person name="Puig M."/>
            <person name="Quesneville H."/>
            <person name="Ram K.R."/>
            <person name="Rand D."/>
            <person name="Rasmussen M.D."/>
            <person name="Reed L.K."/>
            <person name="Reenan R."/>
            <person name="Reily A."/>
            <person name="Remington K.A."/>
            <person name="Rieger T.T."/>
            <person name="Ritchie M.G."/>
            <person name="Robin C."/>
            <person name="Rogers Y.H."/>
            <person name="Rohde C."/>
            <person name="Rozas J."/>
            <person name="Rubenfield M.J."/>
            <person name="Ruiz A."/>
            <person name="Russo S."/>
            <person name="Salzberg S.L."/>
            <person name="Sanchez-Gracia A."/>
            <person name="Saranga D.J."/>
            <person name="Sato H."/>
            <person name="Schaeffer S.W."/>
            <person name="Schatz M.C."/>
            <person name="Schlenke T."/>
            <person name="Schwartz R."/>
            <person name="Segarra C."/>
            <person name="Singh R.S."/>
            <person name="Sirot L."/>
            <person name="Sirota M."/>
            <person name="Sisneros N.B."/>
            <person name="Smith C.D."/>
            <person name="Smith T.F."/>
            <person name="Spieth J."/>
            <person name="Stage D.E."/>
            <person name="Stark A."/>
            <person name="Stephan W."/>
            <person name="Strausberg R.L."/>
            <person name="Strempel S."/>
            <person name="Sturgill D."/>
            <person name="Sutton G."/>
            <person name="Sutton G.G."/>
            <person name="Tao W."/>
            <person name="Teichmann S."/>
            <person name="Tobari Y.N."/>
            <person name="Tomimura Y."/>
            <person name="Tsolas J.M."/>
            <person name="Valente V.L."/>
            <person name="Venter E."/>
            <person name="Venter J.C."/>
            <person name="Vicario S."/>
            <person name="Vieira F.G."/>
            <person name="Vilella A.J."/>
            <person name="Villasante A."/>
            <person name="Walenz B."/>
            <person name="Wang J."/>
            <person name="Wasserman M."/>
            <person name="Watts T."/>
            <person name="Wilson D."/>
            <person name="Wilson R.K."/>
            <person name="Wing R.A."/>
            <person name="Wolfner M.F."/>
            <person name="Wong A."/>
            <person name="Wong G.K."/>
            <person name="Wu C.I."/>
            <person name="Wu G."/>
            <person name="Yamamoto D."/>
            <person name="Yang H.P."/>
            <person name="Yang S.P."/>
            <person name="Yorke J.A."/>
            <person name="Yoshida K."/>
            <person name="Zdobnov E."/>
            <person name="Zhang P."/>
            <person name="Zhang Y."/>
            <person name="Zimin A.V."/>
            <person name="Baldwin J."/>
            <person name="Abdouelleil A."/>
            <person name="Abdulkadir J."/>
            <person name="Abebe A."/>
            <person name="Abera B."/>
            <person name="Abreu J."/>
            <person name="Acer S.C."/>
            <person name="Aftuck L."/>
            <person name="Alexander A."/>
            <person name="An P."/>
            <person name="Anderson E."/>
            <person name="Anderson S."/>
            <person name="Arachi H."/>
            <person name="Azer M."/>
            <person name="Bachantsang P."/>
            <person name="Barry A."/>
            <person name="Bayul T."/>
            <person name="Berlin A."/>
            <person name="Bessette D."/>
            <person name="Bloom T."/>
            <person name="Blye J."/>
            <person name="Boguslavskiy L."/>
            <person name="Bonnet C."/>
            <person name="Boukhgalter B."/>
            <person name="Bourzgui I."/>
            <person name="Brown A."/>
            <person name="Cahill P."/>
            <person name="Channer S."/>
            <person name="Cheshatsang Y."/>
            <person name="Chuda L."/>
            <person name="Citroen M."/>
            <person name="Collymore A."/>
            <person name="Cooke P."/>
            <person name="Costello M."/>
            <person name="D'Aco K."/>
            <person name="Daza R."/>
            <person name="De Haan G."/>
            <person name="DeGray S."/>
            <person name="DeMaso C."/>
            <person name="Dhargay N."/>
            <person name="Dooley K."/>
            <person name="Dooley E."/>
            <person name="Doricent M."/>
            <person name="Dorje P."/>
            <person name="Dorjee K."/>
            <person name="Dupes A."/>
            <person name="Elong R."/>
            <person name="Falk J."/>
            <person name="Farina A."/>
            <person name="Faro S."/>
            <person name="Ferguson D."/>
            <person name="Fisher S."/>
            <person name="Foley C.D."/>
            <person name="Franke A."/>
            <person name="Friedrich D."/>
            <person name="Gadbois L."/>
            <person name="Gearin G."/>
            <person name="Gearin C.R."/>
            <person name="Giannoukos G."/>
            <person name="Goode T."/>
            <person name="Graham J."/>
            <person name="Grandbois E."/>
            <person name="Grewal S."/>
            <person name="Gyaltsen K."/>
            <person name="Hafez N."/>
            <person name="Hagos B."/>
            <person name="Hall J."/>
            <person name="Henson C."/>
            <person name="Hollinger A."/>
            <person name="Honan T."/>
            <person name="Huard M.D."/>
            <person name="Hughes L."/>
            <person name="Hurhula B."/>
            <person name="Husby M.E."/>
            <person name="Kamat A."/>
            <person name="Kanga B."/>
            <person name="Kashin S."/>
            <person name="Khazanovich D."/>
            <person name="Kisner P."/>
            <person name="Lance K."/>
            <person name="Lara M."/>
            <person name="Lee W."/>
            <person name="Lennon N."/>
            <person name="Letendre F."/>
            <person name="LeVine R."/>
            <person name="Lipovsky A."/>
            <person name="Liu X."/>
            <person name="Liu J."/>
            <person name="Liu S."/>
            <person name="Lokyitsang T."/>
            <person name="Lokyitsang Y."/>
            <person name="Lubonja R."/>
            <person name="Lui A."/>
            <person name="MacDonald P."/>
            <person name="Magnisalis V."/>
            <person name="Maru K."/>
            <person name="Matthews C."/>
            <person name="McCusker W."/>
            <person name="McDonough S."/>
            <person name="Mehta T."/>
            <person name="Meldrim J."/>
            <person name="Meneus L."/>
            <person name="Mihai O."/>
            <person name="Mihalev A."/>
            <person name="Mihova T."/>
            <person name="Mittelman R."/>
            <person name="Mlenga V."/>
            <person name="Montmayeur A."/>
            <person name="Mulrain L."/>
            <person name="Navidi A."/>
            <person name="Naylor J."/>
            <person name="Negash T."/>
            <person name="Nguyen T."/>
            <person name="Nguyen N."/>
            <person name="Nicol R."/>
            <person name="Norbu C."/>
            <person name="Norbu N."/>
            <person name="Novod N."/>
            <person name="O'Neill B."/>
            <person name="Osman S."/>
            <person name="Markiewicz E."/>
            <person name="Oyono O.L."/>
            <person name="Patti C."/>
            <person name="Phunkhang P."/>
            <person name="Pierre F."/>
            <person name="Priest M."/>
            <person name="Raghuraman S."/>
            <person name="Rege F."/>
            <person name="Reyes R."/>
            <person name="Rise C."/>
            <person name="Rogov P."/>
            <person name="Ross K."/>
            <person name="Ryan E."/>
            <person name="Settipalli S."/>
            <person name="Shea T."/>
            <person name="Sherpa N."/>
            <person name="Shi L."/>
            <person name="Shih D."/>
            <person name="Sparrow T."/>
            <person name="Spaulding J."/>
            <person name="Stalker J."/>
            <person name="Stange-Thomann N."/>
            <person name="Stavropoulos S."/>
            <person name="Stone C."/>
            <person name="Strader C."/>
            <person name="Tesfaye S."/>
            <person name="Thomson T."/>
            <person name="Thoulutsang Y."/>
            <person name="Thoulutsang D."/>
            <person name="Topham K."/>
            <person name="Topping I."/>
            <person name="Tsamla T."/>
            <person name="Vassiliev H."/>
            <person name="Vo A."/>
            <person name="Wangchuk T."/>
            <person name="Wangdi T."/>
            <person name="Weiand M."/>
            <person name="Wilkinson J."/>
            <person name="Wilson A."/>
            <person name="Yadav S."/>
            <person name="Young G."/>
            <person name="Yu Q."/>
            <person name="Zembek L."/>
            <person name="Zhong D."/>
            <person name="Zimmer A."/>
            <person name="Zwirko Z."/>
            <person name="Jaffe D.B."/>
            <person name="Alvarez P."/>
            <person name="Brockman W."/>
            <person name="Butler J."/>
            <person name="Chin C."/>
            <person name="Gnerre S."/>
            <person name="Grabherr M."/>
            <person name="Kleber M."/>
            <person name="Mauceli E."/>
            <person name="MacCallum I."/>
        </authorList>
    </citation>
    <scope>NUCLEOTIDE SEQUENCE [LARGE SCALE GENOMIC DNA]</scope>
    <source>
        <strain evidence="1 2">TSC#14021-0224.01</strain>
    </source>
</reference>
<gene>
    <name evidence="1" type="primary">Dere\GG11110</name>
    <name evidence="1" type="ORF">Dere_GG11110</name>
</gene>
<protein>
    <submittedName>
        <fullName evidence="1">GG11110</fullName>
    </submittedName>
</protein>
<organism evidence="1 2">
    <name type="scientific">Drosophila erecta</name>
    <name type="common">Fruit fly</name>
    <dbReference type="NCBI Taxonomy" id="7220"/>
    <lineage>
        <taxon>Eukaryota</taxon>
        <taxon>Metazoa</taxon>
        <taxon>Ecdysozoa</taxon>
        <taxon>Arthropoda</taxon>
        <taxon>Hexapoda</taxon>
        <taxon>Insecta</taxon>
        <taxon>Pterygota</taxon>
        <taxon>Neoptera</taxon>
        <taxon>Endopterygota</taxon>
        <taxon>Diptera</taxon>
        <taxon>Brachycera</taxon>
        <taxon>Muscomorpha</taxon>
        <taxon>Ephydroidea</taxon>
        <taxon>Drosophilidae</taxon>
        <taxon>Drosophila</taxon>
        <taxon>Sophophora</taxon>
    </lineage>
</organism>
<dbReference type="EMBL" id="CH954182">
    <property type="protein sequence ID" value="EDV54189.1"/>
    <property type="molecule type" value="Genomic_DNA"/>
</dbReference>
<keyword evidence="2" id="KW-1185">Reference proteome</keyword>
<reference evidence="1 2" key="2">
    <citation type="journal article" date="2008" name="Bioinformatics">
        <title>Assembly reconciliation.</title>
        <authorList>
            <person name="Zimin A.V."/>
            <person name="Smith D.R."/>
            <person name="Sutton G."/>
            <person name="Yorke J.A."/>
        </authorList>
    </citation>
    <scope>NUCLEOTIDE SEQUENCE [LARGE SCALE GENOMIC DNA]</scope>
    <source>
        <strain evidence="1 2">TSC#14021-0224.01</strain>
    </source>
</reference>
<dbReference type="Proteomes" id="UP000008711">
    <property type="component" value="Unassembled WGS sequence"/>
</dbReference>
<evidence type="ECO:0000313" key="2">
    <source>
        <dbReference type="Proteomes" id="UP000008711"/>
    </source>
</evidence>
<sequence length="204" mass="21452">MPTSWSSGRNTSLRGVSTDLPGLAGLAGLLNSQILAAQLLSPPVPQLMPHSCAPFKSLTSVLPASPECDGYGGEVRRAQKEWFLLPQKPQQKVAANIATNYAISEGSTLRSSTAPQLMPFHLTIDGQPQANNYSLSSALGALCPAPHCLIPVAIPIPNPTPNPSPPAPEPPVILAVMDMVEARAVFVPEILVDYGGMLGLTIKM</sequence>
<accession>B3P7M8</accession>
<proteinExistence type="predicted"/>
<dbReference type="AlphaFoldDB" id="B3P7M8"/>
<evidence type="ECO:0000313" key="1">
    <source>
        <dbReference type="EMBL" id="EDV54189.1"/>
    </source>
</evidence>
<name>B3P7M8_DROER</name>